<dbReference type="PANTHER" id="PTHR16023:SF0">
    <property type="entry name" value="PROTEIN VAC14 HOMOLOG"/>
    <property type="match status" value="1"/>
</dbReference>
<feature type="compositionally biased region" description="Polar residues" evidence="8">
    <location>
        <begin position="1222"/>
        <end position="1243"/>
    </location>
</feature>
<evidence type="ECO:0000256" key="8">
    <source>
        <dbReference type="SAM" id="MobiDB-lite"/>
    </source>
</evidence>
<evidence type="ECO:0000256" key="6">
    <source>
        <dbReference type="ARBA" id="ARBA00022737"/>
    </source>
</evidence>
<dbReference type="GO" id="GO:0000329">
    <property type="term" value="C:fungal-type vacuole membrane"/>
    <property type="evidence" value="ECO:0007669"/>
    <property type="project" value="TreeGrafter"/>
</dbReference>
<keyword evidence="7" id="KW-0472">Membrane</keyword>
<dbReference type="Gene3D" id="1.50.10.10">
    <property type="match status" value="1"/>
</dbReference>
<dbReference type="PANTHER" id="PTHR16023">
    <property type="entry name" value="TAX1 BINDING PROTEIN-RELATED"/>
    <property type="match status" value="1"/>
</dbReference>
<dbReference type="EC" id="3.2.1.3" evidence="5"/>
<dbReference type="SUPFAM" id="SSF48371">
    <property type="entry name" value="ARM repeat"/>
    <property type="match status" value="1"/>
</dbReference>
<evidence type="ECO:0000256" key="1">
    <source>
        <dbReference type="ARBA" id="ARBA00001863"/>
    </source>
</evidence>
<feature type="region of interest" description="Disordered" evidence="8">
    <location>
        <begin position="927"/>
        <end position="947"/>
    </location>
</feature>
<evidence type="ECO:0000259" key="9">
    <source>
        <dbReference type="Pfam" id="PF00723"/>
    </source>
</evidence>
<dbReference type="PRINTS" id="PR00736">
    <property type="entry name" value="GLHYDRLASE15"/>
</dbReference>
<comment type="similarity">
    <text evidence="3">Belongs to the glycosyl hydrolase 15 family.</text>
</comment>
<evidence type="ECO:0000256" key="7">
    <source>
        <dbReference type="ARBA" id="ARBA00023136"/>
    </source>
</evidence>
<feature type="region of interest" description="Disordered" evidence="8">
    <location>
        <begin position="851"/>
        <end position="871"/>
    </location>
</feature>
<comment type="similarity">
    <text evidence="4">Belongs to the VAC14 family.</text>
</comment>
<feature type="compositionally biased region" description="Polar residues" evidence="8">
    <location>
        <begin position="979"/>
        <end position="1003"/>
    </location>
</feature>
<feature type="region of interest" description="Disordered" evidence="8">
    <location>
        <begin position="979"/>
        <end position="1064"/>
    </location>
</feature>
<comment type="caution">
    <text evidence="11">The sequence shown here is derived from an EMBL/GenBank/DDBJ whole genome shotgun (WGS) entry which is preliminary data.</text>
</comment>
<dbReference type="EMBL" id="MBFT01000217">
    <property type="protein sequence ID" value="PVU94873.1"/>
    <property type="molecule type" value="Genomic_DNA"/>
</dbReference>
<evidence type="ECO:0000313" key="11">
    <source>
        <dbReference type="EMBL" id="PVU94873.1"/>
    </source>
</evidence>
<dbReference type="Pfam" id="PF00723">
    <property type="entry name" value="Glyco_hydro_15"/>
    <property type="match status" value="1"/>
</dbReference>
<evidence type="ECO:0000313" key="12">
    <source>
        <dbReference type="Proteomes" id="UP000245699"/>
    </source>
</evidence>
<proteinExistence type="inferred from homology"/>
<dbReference type="InterPro" id="IPR008928">
    <property type="entry name" value="6-hairpin_glycosidase_sf"/>
</dbReference>
<dbReference type="SUPFAM" id="SSF48208">
    <property type="entry name" value="Six-hairpin glycosidases"/>
    <property type="match status" value="1"/>
</dbReference>
<organism evidence="11 12">
    <name type="scientific">Furculomyces boomerangus</name>
    <dbReference type="NCBI Taxonomy" id="61424"/>
    <lineage>
        <taxon>Eukaryota</taxon>
        <taxon>Fungi</taxon>
        <taxon>Fungi incertae sedis</taxon>
        <taxon>Zoopagomycota</taxon>
        <taxon>Kickxellomycotina</taxon>
        <taxon>Harpellomycetes</taxon>
        <taxon>Harpellales</taxon>
        <taxon>Harpellaceae</taxon>
        <taxon>Furculomyces</taxon>
    </lineage>
</organism>
<evidence type="ECO:0000259" key="10">
    <source>
        <dbReference type="Pfam" id="PF11916"/>
    </source>
</evidence>
<dbReference type="STRING" id="61424.A0A2T9YR88"/>
<feature type="region of interest" description="Disordered" evidence="8">
    <location>
        <begin position="1194"/>
        <end position="1253"/>
    </location>
</feature>
<dbReference type="OrthoDB" id="5574975at2759"/>
<feature type="region of interest" description="Disordered" evidence="8">
    <location>
        <begin position="1119"/>
        <end position="1158"/>
    </location>
</feature>
<keyword evidence="12" id="KW-1185">Reference proteome</keyword>
<dbReference type="Pfam" id="PF12755">
    <property type="entry name" value="Vac14_Fab1_bd"/>
    <property type="match status" value="1"/>
</dbReference>
<comment type="subcellular location">
    <subcellularLocation>
        <location evidence="2">Endomembrane system</location>
    </subcellularLocation>
</comment>
<gene>
    <name evidence="11" type="ORF">BB559_002903</name>
</gene>
<dbReference type="InterPro" id="IPR026825">
    <property type="entry name" value="Vac14"/>
</dbReference>
<keyword evidence="6" id="KW-0677">Repeat</keyword>
<evidence type="ECO:0000256" key="5">
    <source>
        <dbReference type="ARBA" id="ARBA00012593"/>
    </source>
</evidence>
<feature type="domain" description="GH15-like" evidence="9">
    <location>
        <begin position="1554"/>
        <end position="1970"/>
    </location>
</feature>
<dbReference type="GO" id="GO:0070772">
    <property type="term" value="C:PAS complex"/>
    <property type="evidence" value="ECO:0007669"/>
    <property type="project" value="InterPro"/>
</dbReference>
<sequence length="1985" mass="224071">MKVIPSVISRGLSEKLYDKRKVSALQLESLVKELISEGNIESISNILTELSDEFIKSLKESSRSGGVMGIATCAIALGHERIANYLDLIVPGILKTLSDAEPRVRYYGCEALYNVAKVARGLILGWFNEIMDALSKVTADPSTSVKESADYVDRLIKDVVTEEATSYAMNQNSKTFDTSDHPFGYEQKQISFSLERLMPLISERMHTFKAATRLYLIEWIRILDSIPGLDLIKYLPSFLDQLLRFLSDPKDDVRLKASNALSELLREVEECAGVQELVDEIWYVSENENATKGTEKNNKKGEKIVIPQRKHSSAGSDIFPTVVAASEELRMAARRKKIRDERREIALHSPQNTNTKKSGQLLRGYEITVDHAACLNILIGHLQSNDQEIQSTSLGWVGSFSYICPKELVGMTPQLVKALLPLLSHSVPIICKMAYKINKRLQHLVYIQSSDLFEYETNYQVDTDNLTPLIRSNSSLQKSAFQPVDNNTNSLDNLFVEDDVRIPYLDSTKNDSNQLHELFSHQKVVNEIMVLFANNVHEATKVEGLRWLLLLHKTIPHHSLSPNGINFSFLLKILSDSSEKVVYLSLKLFAQIALYSEKQDASGDTYGGTYSKYLARFIGGLLQIFITDRELLRQRMPLVVRQLCLVLNPERVFKGFSIYLHKLLVTYKMCPESLNSDNLTKKSFKKSHANHGGNFRRVSSVSGFFGNTVKPEDDMILECDDTQLPKLDNKFKVHKSSSTILEDIEFGREIVQQLTWILICAPETAKLREILPENKSAGYEIENRNISEHHKKVKKQDRHGNTFKYRISNASNEDNVFVESGYEQDNDAENVSDDGIGTELGYIDKFPKESEDRNLEKQGNNNNNEYVHKDGEKYENDDELYIDHSRDSVLNNVKKLSLNENNNYKQGLYISQNDGDQNIEGHLHITHHSSPVPRANQSAQNKSVADHSATFIEASQSNKNDHGNLNNLPKIKNKQNFTESTTRNLNQPSPVSSAVSKLTSQESTTDRLYRGTLVSNIPNPTSPTYKSQSNWGRSSRKSLGADSKPPLLPGMATGYEEERENSREVAAAGLEKGDFGHEYNRSDISMNVNDSSIIKTISQQGPNNSRFSGKILGKLPRLGKTVSTTTNPNPSASQNPYPPQGRRGHGHHLIPTRSASPLTVSPVLASGVSKNKNTRVSGIREDLSRNEVLGFPSTESANKITGAPEKQSFGGYGGINNRGRHTSQTGGNRNNYVTSRQSHPGTSNDDRKGGFRSASANLSPKNMLLFSYQQNAISLDVFTELKRKNAEKCDCFESQPKNLFETLFWSWSCCPVSTLILCLMSQQYKLSYSIVNSISQGDISVSLLKRLDQVVQLLESPVFAFLRMQLLRQNEHPFLMASLYGILMILPQSVAFVTLRNRLMSVSNIQLFQNSNILGSIQNTLGNDETGIGAGSELGLMNQFGTDGYNYRVQSGFASLPSRSCDTLFQYYTTVQLKIYELREQFLKSNAQFNWDDNFYKVLYPKQDKQPDFGEKTHSENRNGQKNTKEIELEKWIETQYKTSVAKIWKNVSPIGSTHGAICASPSNSNPDYFYHWIRDSALTASFLVKNLQGQKNSLEYSEKKRKVNDFVSFSQKLVSKPHPIGGFGEPKYNMDGSYFMSEWGRPQNDGPALRAISLIQYANHLISMNQNISNLYCKEGCIINQDLDFVMKNMNIPGFEIWEEVKGIHYYTLVVQLKSLEMGSKLAQTLGDFNSSSLYINALKSNLPELEKFWDSKNQIILSTINWSGGLQGKLNNLDSQVILALIHTWDNNTLFYNPNIYSRTISTLLELVKVFVNEYKINQLEIPGIAMGRYPKDKYNGYNSDFEGNPWPLITSGVAELYYKMCIEILEKKTVKLDKKLIDALSVQSTYKTTNLKHSFDAKDIGKTLNVQNKRYWDILDALFGIGEDFLERLKYHTSHDGSMSEQWNRNTGFNQGAPDLTWSYTAFCTMINARNHAKTLLQKLKN</sequence>
<dbReference type="InterPro" id="IPR000165">
    <property type="entry name" value="Glucoamylase"/>
</dbReference>
<dbReference type="InterPro" id="IPR021841">
    <property type="entry name" value="VAC14_Fig4p-bd"/>
</dbReference>
<dbReference type="GO" id="GO:0005976">
    <property type="term" value="P:polysaccharide metabolic process"/>
    <property type="evidence" value="ECO:0007669"/>
    <property type="project" value="InterPro"/>
</dbReference>
<dbReference type="GO" id="GO:0004339">
    <property type="term" value="F:glucan 1,4-alpha-glucosidase activity"/>
    <property type="evidence" value="ECO:0007669"/>
    <property type="project" value="UniProtKB-EC"/>
</dbReference>
<dbReference type="Gene3D" id="1.25.10.10">
    <property type="entry name" value="Leucine-rich Repeat Variant"/>
    <property type="match status" value="3"/>
</dbReference>
<dbReference type="InterPro" id="IPR012341">
    <property type="entry name" value="6hp_glycosidase-like_sf"/>
</dbReference>
<feature type="compositionally biased region" description="Polar residues" evidence="8">
    <location>
        <begin position="1013"/>
        <end position="1033"/>
    </location>
</feature>
<protein>
    <recommendedName>
        <fullName evidence="5">glucan 1,4-alpha-glucosidase</fullName>
        <ecNumber evidence="5">3.2.1.3</ecNumber>
    </recommendedName>
</protein>
<dbReference type="GO" id="GO:0010008">
    <property type="term" value="C:endosome membrane"/>
    <property type="evidence" value="ECO:0007669"/>
    <property type="project" value="TreeGrafter"/>
</dbReference>
<feature type="compositionally biased region" description="Polar residues" evidence="8">
    <location>
        <begin position="1121"/>
        <end position="1135"/>
    </location>
</feature>
<dbReference type="Pfam" id="PF11916">
    <property type="entry name" value="Vac14_Fig4_bd"/>
    <property type="match status" value="1"/>
</dbReference>
<feature type="domain" description="Vacuolar protein 14 C-terminal Fig4-binding" evidence="10">
    <location>
        <begin position="1293"/>
        <end position="1402"/>
    </location>
</feature>
<dbReference type="InterPro" id="IPR011989">
    <property type="entry name" value="ARM-like"/>
</dbReference>
<name>A0A2T9YR88_9FUNG</name>
<dbReference type="Proteomes" id="UP000245699">
    <property type="component" value="Unassembled WGS sequence"/>
</dbReference>
<comment type="catalytic activity">
    <reaction evidence="1">
        <text>Hydrolysis of terminal (1-&gt;4)-linked alpha-D-glucose residues successively from non-reducing ends of the chains with release of beta-D-glucose.</text>
        <dbReference type="EC" id="3.2.1.3"/>
    </reaction>
</comment>
<evidence type="ECO:0000256" key="3">
    <source>
        <dbReference type="ARBA" id="ARBA00006188"/>
    </source>
</evidence>
<dbReference type="InterPro" id="IPR016024">
    <property type="entry name" value="ARM-type_fold"/>
</dbReference>
<dbReference type="InterPro" id="IPR011613">
    <property type="entry name" value="GH15-like"/>
</dbReference>
<reference evidence="11 12" key="1">
    <citation type="journal article" date="2018" name="MBio">
        <title>Comparative Genomics Reveals the Core Gene Toolbox for the Fungus-Insect Symbiosis.</title>
        <authorList>
            <person name="Wang Y."/>
            <person name="Stata M."/>
            <person name="Wang W."/>
            <person name="Stajich J.E."/>
            <person name="White M.M."/>
            <person name="Moncalvo J.M."/>
        </authorList>
    </citation>
    <scope>NUCLEOTIDE SEQUENCE [LARGE SCALE GENOMIC DNA]</scope>
    <source>
        <strain evidence="11 12">AUS-77-4</strain>
    </source>
</reference>
<evidence type="ECO:0000256" key="2">
    <source>
        <dbReference type="ARBA" id="ARBA00004308"/>
    </source>
</evidence>
<dbReference type="GO" id="GO:0006661">
    <property type="term" value="P:phosphatidylinositol biosynthetic process"/>
    <property type="evidence" value="ECO:0007669"/>
    <property type="project" value="InterPro"/>
</dbReference>
<accession>A0A2T9YR88</accession>
<evidence type="ECO:0000256" key="4">
    <source>
        <dbReference type="ARBA" id="ARBA00010225"/>
    </source>
</evidence>